<protein>
    <submittedName>
        <fullName evidence="2">Uncharacterized protein</fullName>
    </submittedName>
</protein>
<feature type="compositionally biased region" description="Basic residues" evidence="1">
    <location>
        <begin position="406"/>
        <end position="415"/>
    </location>
</feature>
<evidence type="ECO:0000256" key="1">
    <source>
        <dbReference type="SAM" id="MobiDB-lite"/>
    </source>
</evidence>
<proteinExistence type="predicted"/>
<dbReference type="EMBL" id="JABBWE010000096">
    <property type="protein sequence ID" value="KAG1786198.1"/>
    <property type="molecule type" value="Genomic_DNA"/>
</dbReference>
<organism evidence="2 3">
    <name type="scientific">Suillus plorans</name>
    <dbReference type="NCBI Taxonomy" id="116603"/>
    <lineage>
        <taxon>Eukaryota</taxon>
        <taxon>Fungi</taxon>
        <taxon>Dikarya</taxon>
        <taxon>Basidiomycota</taxon>
        <taxon>Agaricomycotina</taxon>
        <taxon>Agaricomycetes</taxon>
        <taxon>Agaricomycetidae</taxon>
        <taxon>Boletales</taxon>
        <taxon>Suillineae</taxon>
        <taxon>Suillaceae</taxon>
        <taxon>Suillus</taxon>
    </lineage>
</organism>
<feature type="compositionally biased region" description="Basic residues" evidence="1">
    <location>
        <begin position="247"/>
        <end position="258"/>
    </location>
</feature>
<feature type="region of interest" description="Disordered" evidence="1">
    <location>
        <begin position="217"/>
        <end position="265"/>
    </location>
</feature>
<name>A0A9P7ADP8_9AGAM</name>
<dbReference type="RefSeq" id="XP_041153660.1">
    <property type="nucleotide sequence ID" value="XM_041300830.1"/>
</dbReference>
<dbReference type="AlphaFoldDB" id="A0A9P7ADP8"/>
<sequence>MTPADTANEALNETLAAVQLLMKRCMMLRQGDPEALKLSDEIARRLANDLKRHAGIATSLSPELLSCAAVVRDCSKGGVFQTSPDWGSVTDKDPRIKGHPRFNKTINYRPIVGIESPDLPDAQTPTAITRISSSSSSSGTSALVSLTTPPVAAASTSVPPPGDIDRSSISAAPAIELSPLSPSPFSKALEPLTPLPVSAPIPLKYNLFVPGIKNAVNAIPKGGNGKKRRAEDDQPVEAKLVDNSTSRSRKSVPKRKRVISADEDNETTNPVLMQLTHHMTIFPKVVPSQSITEEDLASAHSHHSEGTDDRGFWDAESRPVEWGQDSAIATAVKYSVRHHPQKCDKCTKLGVACLVLPDKKFGCIRLACANCDDMKITCAINGVSVRERMQAKAKAKATAAGDAHPVRRSKSRAPKSRVVNNTPVNTRSRQILIPPALSSLDVEPNNIEHGDSAPDANPMSIDIPPVHTEVQPMPTMRPSVQAEAETPRAVNPAQPEPTARDILQSIQDLGRRLDLLATSERVDELDARLGSVEDVFGRRLNALEQRLNSSDTEWRAMSASVGHLTIALRDHKDDLTAHRSRINTTAYAPPSHANAHLPAWLAQSDEDPHISAIGRQWTHAWDASMMTGVQGHVGTSASAVLITETVDSMVPAADVSPDTSSDLSTISDD</sequence>
<evidence type="ECO:0000313" key="3">
    <source>
        <dbReference type="Proteomes" id="UP000719766"/>
    </source>
</evidence>
<accession>A0A9P7ADP8</accession>
<comment type="caution">
    <text evidence="2">The sequence shown here is derived from an EMBL/GenBank/DDBJ whole genome shotgun (WGS) entry which is preliminary data.</text>
</comment>
<feature type="region of interest" description="Disordered" evidence="1">
    <location>
        <begin position="292"/>
        <end position="312"/>
    </location>
</feature>
<dbReference type="OrthoDB" id="2645888at2759"/>
<feature type="region of interest" description="Disordered" evidence="1">
    <location>
        <begin position="394"/>
        <end position="420"/>
    </location>
</feature>
<dbReference type="Proteomes" id="UP000719766">
    <property type="component" value="Unassembled WGS sequence"/>
</dbReference>
<reference evidence="2" key="1">
    <citation type="journal article" date="2020" name="New Phytol.">
        <title>Comparative genomics reveals dynamic genome evolution in host specialist ectomycorrhizal fungi.</title>
        <authorList>
            <person name="Lofgren L.A."/>
            <person name="Nguyen N.H."/>
            <person name="Vilgalys R."/>
            <person name="Ruytinx J."/>
            <person name="Liao H.L."/>
            <person name="Branco S."/>
            <person name="Kuo A."/>
            <person name="LaButti K."/>
            <person name="Lipzen A."/>
            <person name="Andreopoulos W."/>
            <person name="Pangilinan J."/>
            <person name="Riley R."/>
            <person name="Hundley H."/>
            <person name="Na H."/>
            <person name="Barry K."/>
            <person name="Grigoriev I.V."/>
            <person name="Stajich J.E."/>
            <person name="Kennedy P.G."/>
        </authorList>
    </citation>
    <scope>NUCLEOTIDE SEQUENCE</scope>
    <source>
        <strain evidence="2">S12</strain>
    </source>
</reference>
<keyword evidence="3" id="KW-1185">Reference proteome</keyword>
<evidence type="ECO:0000313" key="2">
    <source>
        <dbReference type="EMBL" id="KAG1786198.1"/>
    </source>
</evidence>
<dbReference type="GeneID" id="64594594"/>
<feature type="compositionally biased region" description="Basic and acidic residues" evidence="1">
    <location>
        <begin position="302"/>
        <end position="312"/>
    </location>
</feature>
<gene>
    <name evidence="2" type="ORF">HD556DRAFT_1313646</name>
</gene>